<evidence type="ECO:0000256" key="4">
    <source>
        <dbReference type="ARBA" id="ARBA00022989"/>
    </source>
</evidence>
<evidence type="ECO:0000256" key="1">
    <source>
        <dbReference type="ARBA" id="ARBA00004651"/>
    </source>
</evidence>
<dbReference type="Pfam" id="PF00892">
    <property type="entry name" value="EamA"/>
    <property type="match status" value="1"/>
</dbReference>
<gene>
    <name evidence="8" type="ORF">SDC9_175501</name>
</gene>
<dbReference type="InterPro" id="IPR000620">
    <property type="entry name" value="EamA_dom"/>
</dbReference>
<dbReference type="GO" id="GO:0005886">
    <property type="term" value="C:plasma membrane"/>
    <property type="evidence" value="ECO:0007669"/>
    <property type="project" value="UniProtKB-SubCell"/>
</dbReference>
<sequence>MGIVFCAASNFQQFAFNYSTSGKIAFITAIYIFFVPLFGLFLKKKVSLLTWVSVVFVFVGLYFLCIDPSNLTGINKGDILAFICAILFAVHILLVEKYAPDVDGTKLACTQFVVSGLISCVIMFIFETPDIHAIKSTTIPLLYSGVMSCGLAYTFQSMGKKHTEATIASILMCMESVFAVIAAAIILHEFLTERELLGCFIIFAAIMLSQLSEIVIAKKAKLEIN</sequence>
<dbReference type="SUPFAM" id="SSF103481">
    <property type="entry name" value="Multidrug resistance efflux transporter EmrE"/>
    <property type="match status" value="2"/>
</dbReference>
<proteinExistence type="predicted"/>
<feature type="transmembrane region" description="Helical" evidence="6">
    <location>
        <begin position="200"/>
        <end position="217"/>
    </location>
</feature>
<dbReference type="EMBL" id="VSSQ01078191">
    <property type="protein sequence ID" value="MPN28062.1"/>
    <property type="molecule type" value="Genomic_DNA"/>
</dbReference>
<feature type="transmembrane region" description="Helical" evidence="6">
    <location>
        <begin position="138"/>
        <end position="155"/>
    </location>
</feature>
<evidence type="ECO:0000256" key="5">
    <source>
        <dbReference type="ARBA" id="ARBA00023136"/>
    </source>
</evidence>
<accession>A0A645GQ57</accession>
<name>A0A645GQ57_9ZZZZ</name>
<dbReference type="PANTHER" id="PTHR42920:SF5">
    <property type="entry name" value="EAMA DOMAIN-CONTAINING PROTEIN"/>
    <property type="match status" value="1"/>
</dbReference>
<protein>
    <recommendedName>
        <fullName evidence="7">EamA domain-containing protein</fullName>
    </recommendedName>
</protein>
<keyword evidence="2" id="KW-1003">Cell membrane</keyword>
<evidence type="ECO:0000256" key="2">
    <source>
        <dbReference type="ARBA" id="ARBA00022475"/>
    </source>
</evidence>
<reference evidence="8" key="1">
    <citation type="submission" date="2019-08" db="EMBL/GenBank/DDBJ databases">
        <authorList>
            <person name="Kucharzyk K."/>
            <person name="Murdoch R.W."/>
            <person name="Higgins S."/>
            <person name="Loffler F."/>
        </authorList>
    </citation>
    <scope>NUCLEOTIDE SEQUENCE</scope>
</reference>
<feature type="transmembrane region" description="Helical" evidence="6">
    <location>
        <begin position="48"/>
        <end position="64"/>
    </location>
</feature>
<feature type="transmembrane region" description="Helical" evidence="6">
    <location>
        <begin position="79"/>
        <end position="95"/>
    </location>
</feature>
<evidence type="ECO:0000313" key="8">
    <source>
        <dbReference type="EMBL" id="MPN28062.1"/>
    </source>
</evidence>
<evidence type="ECO:0000259" key="7">
    <source>
        <dbReference type="Pfam" id="PF00892"/>
    </source>
</evidence>
<feature type="transmembrane region" description="Helical" evidence="6">
    <location>
        <begin position="167"/>
        <end position="188"/>
    </location>
</feature>
<organism evidence="8">
    <name type="scientific">bioreactor metagenome</name>
    <dbReference type="NCBI Taxonomy" id="1076179"/>
    <lineage>
        <taxon>unclassified sequences</taxon>
        <taxon>metagenomes</taxon>
        <taxon>ecological metagenomes</taxon>
    </lineage>
</organism>
<dbReference type="InterPro" id="IPR051258">
    <property type="entry name" value="Diverse_Substrate_Transporter"/>
</dbReference>
<keyword evidence="4 6" id="KW-1133">Transmembrane helix</keyword>
<dbReference type="AlphaFoldDB" id="A0A645GQ57"/>
<evidence type="ECO:0000256" key="3">
    <source>
        <dbReference type="ARBA" id="ARBA00022692"/>
    </source>
</evidence>
<comment type="subcellular location">
    <subcellularLocation>
        <location evidence="1">Cell membrane</location>
        <topology evidence="1">Multi-pass membrane protein</topology>
    </subcellularLocation>
</comment>
<feature type="transmembrane region" description="Helical" evidence="6">
    <location>
        <begin position="107"/>
        <end position="126"/>
    </location>
</feature>
<comment type="caution">
    <text evidence="8">The sequence shown here is derived from an EMBL/GenBank/DDBJ whole genome shotgun (WGS) entry which is preliminary data.</text>
</comment>
<evidence type="ECO:0000256" key="6">
    <source>
        <dbReference type="SAM" id="Phobius"/>
    </source>
</evidence>
<keyword evidence="3 6" id="KW-0812">Transmembrane</keyword>
<dbReference type="PANTHER" id="PTHR42920">
    <property type="entry name" value="OS03G0707200 PROTEIN-RELATED"/>
    <property type="match status" value="1"/>
</dbReference>
<keyword evidence="5 6" id="KW-0472">Membrane</keyword>
<dbReference type="InterPro" id="IPR037185">
    <property type="entry name" value="EmrE-like"/>
</dbReference>
<feature type="transmembrane region" description="Helical" evidence="6">
    <location>
        <begin position="24"/>
        <end position="41"/>
    </location>
</feature>
<feature type="domain" description="EamA" evidence="7">
    <location>
        <begin position="76"/>
        <end position="208"/>
    </location>
</feature>